<name>A0A1K2HU56_9HYPH</name>
<dbReference type="PANTHER" id="PTHR30548">
    <property type="entry name" value="2-HYDROXYGLUTARYL-COA DEHYDRATASE, D-COMPONENT-RELATED"/>
    <property type="match status" value="1"/>
</dbReference>
<proteinExistence type="inferred from homology"/>
<protein>
    <submittedName>
        <fullName evidence="3">2-hydroxyglutaryl-CoA dehydratase, D-component</fullName>
    </submittedName>
</protein>
<dbReference type="STRING" id="665118.SAMN02983003_0746"/>
<accession>A0A1K2HU56</accession>
<dbReference type="AlphaFoldDB" id="A0A1K2HU56"/>
<organism evidence="3 4">
    <name type="scientific">Devosia enhydra</name>
    <dbReference type="NCBI Taxonomy" id="665118"/>
    <lineage>
        <taxon>Bacteria</taxon>
        <taxon>Pseudomonadati</taxon>
        <taxon>Pseudomonadota</taxon>
        <taxon>Alphaproteobacteria</taxon>
        <taxon>Hyphomicrobiales</taxon>
        <taxon>Devosiaceae</taxon>
        <taxon>Devosia</taxon>
    </lineage>
</organism>
<dbReference type="Pfam" id="PF06050">
    <property type="entry name" value="HGD-D"/>
    <property type="match status" value="1"/>
</dbReference>
<comment type="similarity">
    <text evidence="1">Belongs to the FldB/FldC dehydratase alpha/beta subunit family.</text>
</comment>
<dbReference type="Proteomes" id="UP000183447">
    <property type="component" value="Unassembled WGS sequence"/>
</dbReference>
<evidence type="ECO:0000313" key="4">
    <source>
        <dbReference type="Proteomes" id="UP000183447"/>
    </source>
</evidence>
<evidence type="ECO:0000256" key="1">
    <source>
        <dbReference type="ARBA" id="ARBA00005806"/>
    </source>
</evidence>
<reference evidence="3 4" key="1">
    <citation type="submission" date="2016-11" db="EMBL/GenBank/DDBJ databases">
        <authorList>
            <person name="Jaros S."/>
            <person name="Januszkiewicz K."/>
            <person name="Wedrychowicz H."/>
        </authorList>
    </citation>
    <scope>NUCLEOTIDE SEQUENCE [LARGE SCALE GENOMIC DNA]</scope>
    <source>
        <strain evidence="3 4">ATCC 23634</strain>
    </source>
</reference>
<sequence>MTAATKPSPAADTEADGDRLAATARARDKQKSWFKDFQHRAIEEGEPYVIAAAVSPHEIFHAMDVPLVTNTWYSSIIAAKRLSPHYFDLMDRLGYHHDLPRYLSLPMMTTLDGNPEKAPYGGLPRPALILDRLRGDYAQRITAQWAGAFDCPAFYLDTPSQTRLVPDWWNHAQRNWEWLYESHRLDYQVEQIEALIGFSEGVLGRKLNRDTLAEEMHRINEAGELAAEARDLIAKARPCPVALPDQLTNVMAATWNRGSQWAVDHMRSYVEEIQQRVDTGYGICGNEKVRLLWINTGLWFNTGFYRAFEESHGAVFVWSMYTNFFSDGYRKYFDDDPLRALAARSISMNEQLHLPPWMAGWILEQAEAFGAHGAVMLTPQGDRLSAYGTEICRTSLEKAGLPVLELSASMVDARLWDDAEMQRQVGAFIDTRCKA</sequence>
<dbReference type="EMBL" id="FPKU01000001">
    <property type="protein sequence ID" value="SFZ81872.1"/>
    <property type="molecule type" value="Genomic_DNA"/>
</dbReference>
<dbReference type="PANTHER" id="PTHR30548:SF2">
    <property type="entry name" value="2-HYDROXYACYL-COA DEHYDRATASE,D-COMPONENT"/>
    <property type="match status" value="1"/>
</dbReference>
<feature type="region of interest" description="Disordered" evidence="2">
    <location>
        <begin position="1"/>
        <end position="22"/>
    </location>
</feature>
<evidence type="ECO:0000256" key="2">
    <source>
        <dbReference type="SAM" id="MobiDB-lite"/>
    </source>
</evidence>
<gene>
    <name evidence="3" type="ORF">SAMN02983003_0746</name>
</gene>
<dbReference type="Gene3D" id="3.40.50.11900">
    <property type="match status" value="1"/>
</dbReference>
<keyword evidence="4" id="KW-1185">Reference proteome</keyword>
<evidence type="ECO:0000313" key="3">
    <source>
        <dbReference type="EMBL" id="SFZ81872.1"/>
    </source>
</evidence>
<dbReference type="RefSeq" id="WP_072339119.1">
    <property type="nucleotide sequence ID" value="NZ_FPKU01000001.1"/>
</dbReference>
<dbReference type="InterPro" id="IPR010327">
    <property type="entry name" value="FldB/FldC_alpha/beta"/>
</dbReference>
<dbReference type="OrthoDB" id="3175226at2"/>